<comment type="caution">
    <text evidence="3">The sequence shown here is derived from an EMBL/GenBank/DDBJ whole genome shotgun (WGS) entry which is preliminary data.</text>
</comment>
<keyword evidence="4" id="KW-1185">Reference proteome</keyword>
<protein>
    <submittedName>
        <fullName evidence="3">Putative secreted protein with PEP-CTERM sorting signal</fullName>
    </submittedName>
</protein>
<proteinExistence type="predicted"/>
<name>A0A4R6NFT4_9BURK</name>
<gene>
    <name evidence="3" type="ORF">DFR39_101598</name>
</gene>
<reference evidence="3 4" key="1">
    <citation type="submission" date="2019-03" db="EMBL/GenBank/DDBJ databases">
        <title>Genomic Encyclopedia of Type Strains, Phase IV (KMG-IV): sequencing the most valuable type-strain genomes for metagenomic binning, comparative biology and taxonomic classification.</title>
        <authorList>
            <person name="Goeker M."/>
        </authorList>
    </citation>
    <scope>NUCLEOTIDE SEQUENCE [LARGE SCALE GENOMIC DNA]</scope>
    <source>
        <strain evidence="3 4">DSM 25082</strain>
    </source>
</reference>
<organism evidence="3 4">
    <name type="scientific">Roseateles asaccharophilus</name>
    <dbReference type="NCBI Taxonomy" id="582607"/>
    <lineage>
        <taxon>Bacteria</taxon>
        <taxon>Pseudomonadati</taxon>
        <taxon>Pseudomonadota</taxon>
        <taxon>Betaproteobacteria</taxon>
        <taxon>Burkholderiales</taxon>
        <taxon>Sphaerotilaceae</taxon>
        <taxon>Roseateles</taxon>
    </lineage>
</organism>
<evidence type="ECO:0000259" key="2">
    <source>
        <dbReference type="Pfam" id="PF07589"/>
    </source>
</evidence>
<feature type="domain" description="Ice-binding protein C-terminal" evidence="2">
    <location>
        <begin position="227"/>
        <end position="251"/>
    </location>
</feature>
<dbReference type="NCBIfam" id="TIGR02595">
    <property type="entry name" value="PEP_CTERM"/>
    <property type="match status" value="1"/>
</dbReference>
<evidence type="ECO:0000313" key="4">
    <source>
        <dbReference type="Proteomes" id="UP000295357"/>
    </source>
</evidence>
<evidence type="ECO:0000313" key="3">
    <source>
        <dbReference type="EMBL" id="TDP13124.1"/>
    </source>
</evidence>
<dbReference type="Proteomes" id="UP000295357">
    <property type="component" value="Unassembled WGS sequence"/>
</dbReference>
<dbReference type="InterPro" id="IPR013424">
    <property type="entry name" value="Ice-binding_C"/>
</dbReference>
<dbReference type="Pfam" id="PF07589">
    <property type="entry name" value="PEP-CTERM"/>
    <property type="match status" value="1"/>
</dbReference>
<dbReference type="AlphaFoldDB" id="A0A4R6NFT4"/>
<accession>A0A4R6NFT4</accession>
<feature type="chain" id="PRO_5020830334" evidence="1">
    <location>
        <begin position="21"/>
        <end position="254"/>
    </location>
</feature>
<keyword evidence="1" id="KW-0732">Signal</keyword>
<sequence>MSKRFFALAAFAAASLSAQAQVQLTAASLNYSQNFDTLASSGTSSSLPAGWAFLEGGSNANTTYAAGTGSDTAGNTYSFGKAGSTERALGGLRSGSLVPQFGVSFVNLAGRAIESVSIGYIGEQWRLGGTGRTDRLSFQYSTDATTLNSGTWTNLSALDFIAPKNSTPTGALDGNAAANRSALSGSIAGLNLAQGGSLWLRWSDVDVSGSDDGLAIDDFSFNATLAPVPEPSTYALLLAGLCAVGLMSRRRLGR</sequence>
<dbReference type="RefSeq" id="WP_162849392.1">
    <property type="nucleotide sequence ID" value="NZ_JAUFPJ010000001.1"/>
</dbReference>
<dbReference type="EMBL" id="SNXE01000001">
    <property type="protein sequence ID" value="TDP13124.1"/>
    <property type="molecule type" value="Genomic_DNA"/>
</dbReference>
<feature type="signal peptide" evidence="1">
    <location>
        <begin position="1"/>
        <end position="20"/>
    </location>
</feature>
<evidence type="ECO:0000256" key="1">
    <source>
        <dbReference type="SAM" id="SignalP"/>
    </source>
</evidence>